<feature type="region of interest" description="Disordered" evidence="1">
    <location>
        <begin position="1"/>
        <end position="65"/>
    </location>
</feature>
<organism evidence="2 3">
    <name type="scientific">Streptomyces rubrogriseus</name>
    <dbReference type="NCBI Taxonomy" id="194673"/>
    <lineage>
        <taxon>Bacteria</taxon>
        <taxon>Bacillati</taxon>
        <taxon>Actinomycetota</taxon>
        <taxon>Actinomycetes</taxon>
        <taxon>Kitasatosporales</taxon>
        <taxon>Streptomycetaceae</taxon>
        <taxon>Streptomyces</taxon>
        <taxon>Streptomyces violaceoruber group</taxon>
    </lineage>
</organism>
<dbReference type="AlphaFoldDB" id="A0A6G3TML5"/>
<evidence type="ECO:0000313" key="3">
    <source>
        <dbReference type="Proteomes" id="UP000475666"/>
    </source>
</evidence>
<feature type="non-terminal residue" evidence="2">
    <location>
        <position position="1"/>
    </location>
</feature>
<name>A0A6G3TML5_9ACTN</name>
<dbReference type="EMBL" id="JAAGMQ010000972">
    <property type="protein sequence ID" value="NEC37960.1"/>
    <property type="molecule type" value="Genomic_DNA"/>
</dbReference>
<gene>
    <name evidence="2" type="ORF">G3I66_33005</name>
</gene>
<evidence type="ECO:0000256" key="1">
    <source>
        <dbReference type="SAM" id="MobiDB-lite"/>
    </source>
</evidence>
<protein>
    <submittedName>
        <fullName evidence="2">Uncharacterized protein</fullName>
    </submittedName>
</protein>
<sequence>ATAHEEPPDATGSYRLHATEVPGASGLVELSQALHRPPGRAAAPGGPDPSSLTGSLTEPEEPHVA</sequence>
<dbReference type="Proteomes" id="UP000475666">
    <property type="component" value="Unassembled WGS sequence"/>
</dbReference>
<proteinExistence type="predicted"/>
<accession>A0A6G3TML5</accession>
<reference evidence="2 3" key="1">
    <citation type="submission" date="2020-01" db="EMBL/GenBank/DDBJ databases">
        <title>Insect and environment-associated Actinomycetes.</title>
        <authorList>
            <person name="Currrie C."/>
            <person name="Chevrette M."/>
            <person name="Carlson C."/>
            <person name="Stubbendieck R."/>
            <person name="Wendt-Pienkowski E."/>
        </authorList>
    </citation>
    <scope>NUCLEOTIDE SEQUENCE [LARGE SCALE GENOMIC DNA]</scope>
    <source>
        <strain evidence="2 3">SID7739</strain>
    </source>
</reference>
<evidence type="ECO:0000313" key="2">
    <source>
        <dbReference type="EMBL" id="NEC37960.1"/>
    </source>
</evidence>
<comment type="caution">
    <text evidence="2">The sequence shown here is derived from an EMBL/GenBank/DDBJ whole genome shotgun (WGS) entry which is preliminary data.</text>
</comment>